<evidence type="ECO:0000256" key="1">
    <source>
        <dbReference type="ARBA" id="ARBA00009227"/>
    </source>
</evidence>
<evidence type="ECO:0000256" key="4">
    <source>
        <dbReference type="PIRSR" id="PIRSR036979-1"/>
    </source>
</evidence>
<accession>A0A2V3HRC3</accession>
<dbReference type="PANTHER" id="PTHR11358:SF26">
    <property type="entry name" value="GUANIDINO ACID HYDROLASE, MITOCHONDRIAL"/>
    <property type="match status" value="1"/>
</dbReference>
<keyword evidence="4" id="KW-0464">Manganese</keyword>
<feature type="binding site" evidence="4">
    <location>
        <position position="111"/>
    </location>
    <ligand>
        <name>Mn(2+)</name>
        <dbReference type="ChEBI" id="CHEBI:29035"/>
        <label>1</label>
    </ligand>
</feature>
<reference evidence="5 6" key="1">
    <citation type="journal article" date="2015" name="Nat. Commun.">
        <title>Genomic and transcriptomic evidence for scavenging of diverse organic compounds by widespread deep-sea archaea.</title>
        <authorList>
            <person name="Li M."/>
            <person name="Baker B.J."/>
            <person name="Anantharaman K."/>
            <person name="Jain S."/>
            <person name="Breier J.A."/>
            <person name="Dick G.J."/>
        </authorList>
    </citation>
    <scope>NUCLEOTIDE SEQUENCE [LARGE SCALE GENOMIC DNA]</scope>
    <source>
        <strain evidence="5">Cayman_51_deep</strain>
    </source>
</reference>
<dbReference type="InterPro" id="IPR005925">
    <property type="entry name" value="Agmatinase-rel"/>
</dbReference>
<comment type="similarity">
    <text evidence="1">Belongs to the arginase family. Agmatinase subfamily.</text>
</comment>
<protein>
    <submittedName>
        <fullName evidence="5">Agmatinase</fullName>
    </submittedName>
</protein>
<feature type="binding site" evidence="4">
    <location>
        <position position="140"/>
    </location>
    <ligand>
        <name>Mn(2+)</name>
        <dbReference type="ChEBI" id="CHEBI:29035"/>
        <label>1</label>
    </ligand>
</feature>
<sequence length="311" mass="33115">MEGSERARFLGLEEADSGPWDVVVLPVPFEMTTSWGEGAEKGPAACIEASSQIELYDPLLPDDLPCGLSVHTAVAWGSDAPTLREQLDSIRDYAAPWLDGEQFPIVLGGEHGILPPLMEAASGHPDLGGDLGRLTLIQIDAHADLRDELNDERFSHGTAVRRALDAGVGRVIQIGTRALSREEAAFATADGRVETWFARDFMGVCDGQAGWARLTERIGQVEGTVWLTFDVDGLDGALVPATGTPVPGGLSHWAAVDLIERLFAATGSTVIGADINEIAPGQDDSLTQFNAALIATKILACHALSRLNQKD</sequence>
<keyword evidence="3" id="KW-0378">Hydrolase</keyword>
<evidence type="ECO:0000256" key="2">
    <source>
        <dbReference type="ARBA" id="ARBA00022723"/>
    </source>
</evidence>
<dbReference type="PIRSF" id="PIRSF036979">
    <property type="entry name" value="Arginase"/>
    <property type="match status" value="1"/>
</dbReference>
<dbReference type="PRINTS" id="PR00116">
    <property type="entry name" value="ARGINASE"/>
</dbReference>
<dbReference type="Proteomes" id="UP000248161">
    <property type="component" value="Unassembled WGS sequence"/>
</dbReference>
<feature type="binding site" evidence="4">
    <location>
        <position position="142"/>
    </location>
    <ligand>
        <name>Mn(2+)</name>
        <dbReference type="ChEBI" id="CHEBI:29035"/>
        <label>1</label>
    </ligand>
</feature>
<dbReference type="NCBIfam" id="TIGR01230">
    <property type="entry name" value="agmatinase"/>
    <property type="match status" value="1"/>
</dbReference>
<dbReference type="SUPFAM" id="SSF52768">
    <property type="entry name" value="Arginase/deacetylase"/>
    <property type="match status" value="1"/>
</dbReference>
<comment type="cofactor">
    <cofactor evidence="4">
        <name>Mn(2+)</name>
        <dbReference type="ChEBI" id="CHEBI:29035"/>
    </cofactor>
    <text evidence="4">Binds 2 manganese ions per subunit.</text>
</comment>
<dbReference type="InterPro" id="IPR023696">
    <property type="entry name" value="Ureohydrolase_dom_sf"/>
</dbReference>
<dbReference type="AlphaFoldDB" id="A0A2V3HRC3"/>
<dbReference type="EMBL" id="PSPG01000006">
    <property type="protein sequence ID" value="PXF21653.1"/>
    <property type="molecule type" value="Genomic_DNA"/>
</dbReference>
<comment type="caution">
    <text evidence="5">The sequence shown here is derived from an EMBL/GenBank/DDBJ whole genome shotgun (WGS) entry which is preliminary data.</text>
</comment>
<feature type="binding site" evidence="4">
    <location>
        <position position="230"/>
    </location>
    <ligand>
        <name>Mn(2+)</name>
        <dbReference type="ChEBI" id="CHEBI:29035"/>
        <label>1</label>
    </ligand>
</feature>
<gene>
    <name evidence="5" type="primary">speB</name>
    <name evidence="5" type="ORF">CXX69_03315</name>
</gene>
<organism evidence="5 6">
    <name type="scientific">Candidatus Thalassarchaeum betae</name>
    <dbReference type="NCBI Taxonomy" id="2599289"/>
    <lineage>
        <taxon>Archaea</taxon>
        <taxon>Methanobacteriati</taxon>
        <taxon>Thermoplasmatota</taxon>
        <taxon>Candidatus Poseidoniia</taxon>
        <taxon>Candidatus Poseidoniales</taxon>
        <taxon>Candidatus Thalassarchaeaceae</taxon>
        <taxon>Candidatus Thalassarchaeum</taxon>
    </lineage>
</organism>
<dbReference type="InterPro" id="IPR006035">
    <property type="entry name" value="Ureohydrolase"/>
</dbReference>
<feature type="binding site" evidence="4">
    <location>
        <position position="232"/>
    </location>
    <ligand>
        <name>Mn(2+)</name>
        <dbReference type="ChEBI" id="CHEBI:29035"/>
        <label>2</label>
    </ligand>
</feature>
<feature type="binding site" evidence="4">
    <location>
        <position position="144"/>
    </location>
    <ligand>
        <name>Mn(2+)</name>
        <dbReference type="ChEBI" id="CHEBI:29035"/>
        <label>1</label>
    </ligand>
</feature>
<dbReference type="GO" id="GO:0046872">
    <property type="term" value="F:metal ion binding"/>
    <property type="evidence" value="ECO:0007669"/>
    <property type="project" value="UniProtKB-KW"/>
</dbReference>
<dbReference type="PROSITE" id="PS51409">
    <property type="entry name" value="ARGINASE_2"/>
    <property type="match status" value="1"/>
</dbReference>
<keyword evidence="2 4" id="KW-0479">Metal-binding</keyword>
<evidence type="ECO:0000313" key="6">
    <source>
        <dbReference type="Proteomes" id="UP000248161"/>
    </source>
</evidence>
<dbReference type="RefSeq" id="WP_338171405.1">
    <property type="nucleotide sequence ID" value="NZ_JAKUUN010000019.1"/>
</dbReference>
<dbReference type="Gene3D" id="3.40.800.10">
    <property type="entry name" value="Ureohydrolase domain"/>
    <property type="match status" value="1"/>
</dbReference>
<name>A0A2V3HRC3_9ARCH</name>
<dbReference type="Pfam" id="PF00491">
    <property type="entry name" value="Arginase"/>
    <property type="match status" value="1"/>
</dbReference>
<evidence type="ECO:0000256" key="3">
    <source>
        <dbReference type="ARBA" id="ARBA00022801"/>
    </source>
</evidence>
<evidence type="ECO:0000313" key="5">
    <source>
        <dbReference type="EMBL" id="PXF21653.1"/>
    </source>
</evidence>
<dbReference type="GO" id="GO:0033389">
    <property type="term" value="P:putrescine biosynthetic process from arginine, via agmatine"/>
    <property type="evidence" value="ECO:0007669"/>
    <property type="project" value="TreeGrafter"/>
</dbReference>
<proteinExistence type="inferred from homology"/>
<dbReference type="PANTHER" id="PTHR11358">
    <property type="entry name" value="ARGINASE/AGMATINASE"/>
    <property type="match status" value="1"/>
</dbReference>
<dbReference type="GO" id="GO:0008783">
    <property type="term" value="F:agmatinase activity"/>
    <property type="evidence" value="ECO:0007669"/>
    <property type="project" value="TreeGrafter"/>
</dbReference>